<evidence type="ECO:0000256" key="1">
    <source>
        <dbReference type="SAM" id="Coils"/>
    </source>
</evidence>
<gene>
    <name evidence="3" type="ORF">ACFQS3_18120</name>
</gene>
<sequence length="570" mass="60544">MGITYSGLREADFDRLATVAETWKTMADTLESEAGTVEDLKRADSADLGSENWDGDTAELGRDKIRELVVAFDDRSAEARRVWTAITDAVEEFNACRSELQGWIDEAPSRGVVIADDGTVTTPHTASTQQQQQVLIVREEIDALLERATAADEALKAAVGIWAGTFSESERLDLIHQAEDEAGELQDLIDSGASPDAVNDWWNGLSEAERLGVLEGSPALIAGLDGVPTGTRDAANRDLLEAELDRYSPTLDGDIASLEDQIAELEGDWDDIVASDDRERAMELEDLQAELERLETQRDQRDSLASLQEAIAGQAPSGQEYLLLGYDSAADGKAIVSVGNPDTADNTAVYVPGTGADLDGASRGLLDRVEAMATDASQVPGSGETAVVLWLDYDAPNNPVVDSPSISYAEDASEPLASFMSGLEATNHDPEGTTTTAVGHSYGTTVIGQSASEHGLATDQIVAVASPGMNVEHASDLGIDPDDFYTTTAPGDIINLAAETGTHGPDPNDSGVNWDGEHVGVDWEGFGGNTFTSDDMDGNAVDIHSNYWDEGNSARKNLAYIFTGNGGEVT</sequence>
<dbReference type="InterPro" id="IPR010427">
    <property type="entry name" value="DUF1023"/>
</dbReference>
<protein>
    <submittedName>
        <fullName evidence="3">Alpha/beta hydrolase</fullName>
    </submittedName>
</protein>
<keyword evidence="3" id="KW-0378">Hydrolase</keyword>
<reference evidence="4" key="1">
    <citation type="journal article" date="2019" name="Int. J. Syst. Evol. Microbiol.">
        <title>The Global Catalogue of Microorganisms (GCM) 10K type strain sequencing project: providing services to taxonomists for standard genome sequencing and annotation.</title>
        <authorList>
            <consortium name="The Broad Institute Genomics Platform"/>
            <consortium name="The Broad Institute Genome Sequencing Center for Infectious Disease"/>
            <person name="Wu L."/>
            <person name="Ma J."/>
        </authorList>
    </citation>
    <scope>NUCLEOTIDE SEQUENCE [LARGE SCALE GENOMIC DNA]</scope>
    <source>
        <strain evidence="4">KACC 12634</strain>
    </source>
</reference>
<evidence type="ECO:0000313" key="3">
    <source>
        <dbReference type="EMBL" id="MFC6959118.1"/>
    </source>
</evidence>
<proteinExistence type="predicted"/>
<evidence type="ECO:0000259" key="2">
    <source>
        <dbReference type="Pfam" id="PF06259"/>
    </source>
</evidence>
<accession>A0ABW2DBZ5</accession>
<dbReference type="EMBL" id="JBHSYS010000004">
    <property type="protein sequence ID" value="MFC6959118.1"/>
    <property type="molecule type" value="Genomic_DNA"/>
</dbReference>
<feature type="domain" description="DUF1023" evidence="2">
    <location>
        <begin position="327"/>
        <end position="498"/>
    </location>
</feature>
<organism evidence="3 4">
    <name type="scientific">Glycomyces mayteni</name>
    <dbReference type="NCBI Taxonomy" id="543887"/>
    <lineage>
        <taxon>Bacteria</taxon>
        <taxon>Bacillati</taxon>
        <taxon>Actinomycetota</taxon>
        <taxon>Actinomycetes</taxon>
        <taxon>Glycomycetales</taxon>
        <taxon>Glycomycetaceae</taxon>
        <taxon>Glycomyces</taxon>
    </lineage>
</organism>
<name>A0ABW2DBZ5_9ACTN</name>
<dbReference type="Pfam" id="PF06259">
    <property type="entry name" value="Abhydrolase_8"/>
    <property type="match status" value="1"/>
</dbReference>
<dbReference type="Proteomes" id="UP001596470">
    <property type="component" value="Unassembled WGS sequence"/>
</dbReference>
<keyword evidence="4" id="KW-1185">Reference proteome</keyword>
<keyword evidence="1" id="KW-0175">Coiled coil</keyword>
<dbReference type="RefSeq" id="WP_382344795.1">
    <property type="nucleotide sequence ID" value="NZ_JBHMBP010000001.1"/>
</dbReference>
<dbReference type="GO" id="GO:0016787">
    <property type="term" value="F:hydrolase activity"/>
    <property type="evidence" value="ECO:0007669"/>
    <property type="project" value="UniProtKB-KW"/>
</dbReference>
<evidence type="ECO:0000313" key="4">
    <source>
        <dbReference type="Proteomes" id="UP001596470"/>
    </source>
</evidence>
<comment type="caution">
    <text evidence="3">The sequence shown here is derived from an EMBL/GenBank/DDBJ whole genome shotgun (WGS) entry which is preliminary data.</text>
</comment>
<feature type="coiled-coil region" evidence="1">
    <location>
        <begin position="277"/>
        <end position="304"/>
    </location>
</feature>